<feature type="transmembrane region" description="Helical" evidence="11">
    <location>
        <begin position="308"/>
        <end position="330"/>
    </location>
</feature>
<dbReference type="KEGG" id="clu:CLUG_02394"/>
<evidence type="ECO:0000256" key="6">
    <source>
        <dbReference type="ARBA" id="ARBA00022777"/>
    </source>
</evidence>
<dbReference type="OrthoDB" id="377083at2759"/>
<dbReference type="InterPro" id="IPR032974">
    <property type="entry name" value="Polypren_kinase"/>
</dbReference>
<dbReference type="FunCoup" id="C4Y422">
    <property type="interactions" value="83"/>
</dbReference>
<dbReference type="VEuPathDB" id="FungiDB:CLUG_02394"/>
<protein>
    <recommendedName>
        <fullName evidence="3">dolichol kinase</fullName>
        <ecNumber evidence="3">2.7.1.108</ecNumber>
    </recommendedName>
</protein>
<reference evidence="12 13" key="1">
    <citation type="journal article" date="2009" name="Nature">
        <title>Evolution of pathogenicity and sexual reproduction in eight Candida genomes.</title>
        <authorList>
            <person name="Butler G."/>
            <person name="Rasmussen M.D."/>
            <person name="Lin M.F."/>
            <person name="Santos M.A."/>
            <person name="Sakthikumar S."/>
            <person name="Munro C.A."/>
            <person name="Rheinbay E."/>
            <person name="Grabherr M."/>
            <person name="Forche A."/>
            <person name="Reedy J.L."/>
            <person name="Agrafioti I."/>
            <person name="Arnaud M.B."/>
            <person name="Bates S."/>
            <person name="Brown A.J."/>
            <person name="Brunke S."/>
            <person name="Costanzo M.C."/>
            <person name="Fitzpatrick D.A."/>
            <person name="de Groot P.W."/>
            <person name="Harris D."/>
            <person name="Hoyer L.L."/>
            <person name="Hube B."/>
            <person name="Klis F.M."/>
            <person name="Kodira C."/>
            <person name="Lennard N."/>
            <person name="Logue M.E."/>
            <person name="Martin R."/>
            <person name="Neiman A.M."/>
            <person name="Nikolaou E."/>
            <person name="Quail M.A."/>
            <person name="Quinn J."/>
            <person name="Santos M.C."/>
            <person name="Schmitzberger F.F."/>
            <person name="Sherlock G."/>
            <person name="Shah P."/>
            <person name="Silverstein K.A."/>
            <person name="Skrzypek M.S."/>
            <person name="Soll D."/>
            <person name="Staggs R."/>
            <person name="Stansfield I."/>
            <person name="Stumpf M.P."/>
            <person name="Sudbery P.E."/>
            <person name="Srikantha T."/>
            <person name="Zeng Q."/>
            <person name="Berman J."/>
            <person name="Berriman M."/>
            <person name="Heitman J."/>
            <person name="Gow N.A."/>
            <person name="Lorenz M.C."/>
            <person name="Birren B.W."/>
            <person name="Kellis M."/>
            <person name="Cuomo C.A."/>
        </authorList>
    </citation>
    <scope>NUCLEOTIDE SEQUENCE [LARGE SCALE GENOMIC DNA]</scope>
    <source>
        <strain evidence="12 13">ATCC 42720</strain>
    </source>
</reference>
<keyword evidence="7" id="KW-0256">Endoplasmic reticulum</keyword>
<evidence type="ECO:0000256" key="3">
    <source>
        <dbReference type="ARBA" id="ARBA00012132"/>
    </source>
</evidence>
<dbReference type="OMA" id="KNWENTF"/>
<evidence type="ECO:0000256" key="10">
    <source>
        <dbReference type="SAM" id="MobiDB-lite"/>
    </source>
</evidence>
<dbReference type="PANTHER" id="PTHR13205:SF15">
    <property type="entry name" value="DOLICHOL KINASE"/>
    <property type="match status" value="1"/>
</dbReference>
<proteinExistence type="inferred from homology"/>
<dbReference type="STRING" id="306902.C4Y422"/>
<dbReference type="PANTHER" id="PTHR13205">
    <property type="entry name" value="TRANSMEMBRANE PROTEIN 15-RELATED"/>
    <property type="match status" value="1"/>
</dbReference>
<keyword evidence="8 11" id="KW-1133">Transmembrane helix</keyword>
<accession>C4Y422</accession>
<dbReference type="AlphaFoldDB" id="C4Y422"/>
<feature type="transmembrane region" description="Helical" evidence="11">
    <location>
        <begin position="392"/>
        <end position="410"/>
    </location>
</feature>
<sequence length="622" mass="70464">MRVFESRRSHYFLHLFPPWHSHRDNTTFGGRFIKFTSIMARRKQVNKNESASSRSTAAIFQNIENAEQLEETTSPRTTKHEELSQAPEPETQEEVKFPLSVLYEFQDFLNLHMNFRKGVEVLTCLYYCQISYLYLEKDFAAVSAIGFNILGALLAMYLSHRSLVKKYNADPENTVYPALPEFNTIYAFLIPISFSILLGDTTSPFFQMNLALNNFCVKSLHPVAKVLSSFVFYYMYNENETLELFEFVRAVWLYFSLEMALTTWNEHREDDEDDTVKTTLSATEIHIICVFIVNLLCNFHVELNDTTIVLYIIRALMISLIVAFGISYPLYYGTRYLSGGALFEIASLGVIGAFAASFYYTMNYLFRTQTIDVEVISWLINYITSSEMRVRLLASWVLLLAIAIPVMFLLSSKKVISLNLSRKAWHFMLTGAISYPAMTQEPVFVAIAVSGSVFVFIAIEAVRCTRLTFLGKFLHSQLAHFQDEKDTKGPLNLSYIFLLIGVAVPIVYGALIEDLVSLRSYIGVVALGLSDSMASIVGSKFGKQKWKGGNRTLEGTLTYLVVFLASYGVIDSFILQKEGTNWENIFIVALSGSVLEGAATLNDNVLIPCMCLIMYELLNATF</sequence>
<feature type="transmembrane region" description="Helical" evidence="11">
    <location>
        <begin position="493"/>
        <end position="512"/>
    </location>
</feature>
<evidence type="ECO:0000256" key="11">
    <source>
        <dbReference type="SAM" id="Phobius"/>
    </source>
</evidence>
<dbReference type="GO" id="GO:0005789">
    <property type="term" value="C:endoplasmic reticulum membrane"/>
    <property type="evidence" value="ECO:0007669"/>
    <property type="project" value="UniProtKB-SubCell"/>
</dbReference>
<keyword evidence="6" id="KW-0418">Kinase</keyword>
<dbReference type="EC" id="2.7.1.108" evidence="3"/>
<evidence type="ECO:0000256" key="4">
    <source>
        <dbReference type="ARBA" id="ARBA00022679"/>
    </source>
</evidence>
<feature type="region of interest" description="Disordered" evidence="10">
    <location>
        <begin position="69"/>
        <end position="92"/>
    </location>
</feature>
<keyword evidence="9 11" id="KW-0472">Membrane</keyword>
<evidence type="ECO:0000256" key="5">
    <source>
        <dbReference type="ARBA" id="ARBA00022692"/>
    </source>
</evidence>
<evidence type="ECO:0000256" key="7">
    <source>
        <dbReference type="ARBA" id="ARBA00022824"/>
    </source>
</evidence>
<feature type="transmembrane region" description="Helical" evidence="11">
    <location>
        <begin position="443"/>
        <end position="462"/>
    </location>
</feature>
<feature type="transmembrane region" description="Helical" evidence="11">
    <location>
        <begin position="557"/>
        <end position="575"/>
    </location>
</feature>
<feature type="transmembrane region" description="Helical" evidence="11">
    <location>
        <begin position="139"/>
        <end position="158"/>
    </location>
</feature>
<evidence type="ECO:0000313" key="13">
    <source>
        <dbReference type="Proteomes" id="UP000007703"/>
    </source>
</evidence>
<dbReference type="Proteomes" id="UP000007703">
    <property type="component" value="Unassembled WGS sequence"/>
</dbReference>
<comment type="subcellular location">
    <subcellularLocation>
        <location evidence="1">Endoplasmic reticulum membrane</location>
        <topology evidence="1">Multi-pass membrane protein</topology>
    </subcellularLocation>
</comment>
<evidence type="ECO:0000256" key="9">
    <source>
        <dbReference type="ARBA" id="ARBA00023136"/>
    </source>
</evidence>
<gene>
    <name evidence="12" type="ORF">CLUG_02394</name>
</gene>
<evidence type="ECO:0000313" key="12">
    <source>
        <dbReference type="EMBL" id="EEQ38268.1"/>
    </source>
</evidence>
<dbReference type="GO" id="GO:0043048">
    <property type="term" value="P:dolichyl monophosphate biosynthetic process"/>
    <property type="evidence" value="ECO:0007669"/>
    <property type="project" value="TreeGrafter"/>
</dbReference>
<feature type="transmembrane region" description="Helical" evidence="11">
    <location>
        <begin position="518"/>
        <end position="537"/>
    </location>
</feature>
<evidence type="ECO:0000256" key="8">
    <source>
        <dbReference type="ARBA" id="ARBA00022989"/>
    </source>
</evidence>
<name>C4Y422_CLAL4</name>
<dbReference type="HOGENOM" id="CLU_031307_0_0_1"/>
<feature type="transmembrane region" description="Helical" evidence="11">
    <location>
        <begin position="178"/>
        <end position="198"/>
    </location>
</feature>
<dbReference type="InParanoid" id="C4Y422"/>
<dbReference type="EMBL" id="CH408078">
    <property type="protein sequence ID" value="EEQ38268.1"/>
    <property type="molecule type" value="Genomic_DNA"/>
</dbReference>
<feature type="transmembrane region" description="Helical" evidence="11">
    <location>
        <begin position="336"/>
        <end position="360"/>
    </location>
</feature>
<dbReference type="GO" id="GO:0004168">
    <property type="term" value="F:dolichol kinase activity"/>
    <property type="evidence" value="ECO:0007669"/>
    <property type="project" value="UniProtKB-EC"/>
</dbReference>
<evidence type="ECO:0000256" key="1">
    <source>
        <dbReference type="ARBA" id="ARBA00004477"/>
    </source>
</evidence>
<comment type="similarity">
    <text evidence="2">Belongs to the polyprenol kinase family.</text>
</comment>
<dbReference type="GeneID" id="8498149"/>
<keyword evidence="4" id="KW-0808">Transferase</keyword>
<organism evidence="12 13">
    <name type="scientific">Clavispora lusitaniae (strain ATCC 42720)</name>
    <name type="common">Yeast</name>
    <name type="synonym">Candida lusitaniae</name>
    <dbReference type="NCBI Taxonomy" id="306902"/>
    <lineage>
        <taxon>Eukaryota</taxon>
        <taxon>Fungi</taxon>
        <taxon>Dikarya</taxon>
        <taxon>Ascomycota</taxon>
        <taxon>Saccharomycotina</taxon>
        <taxon>Pichiomycetes</taxon>
        <taxon>Metschnikowiaceae</taxon>
        <taxon>Clavispora</taxon>
    </lineage>
</organism>
<feature type="transmembrane region" description="Helical" evidence="11">
    <location>
        <begin position="285"/>
        <end position="301"/>
    </location>
</feature>
<keyword evidence="5 11" id="KW-0812">Transmembrane</keyword>
<evidence type="ECO:0000256" key="2">
    <source>
        <dbReference type="ARBA" id="ARBA00010794"/>
    </source>
</evidence>